<dbReference type="Proteomes" id="UP000279194">
    <property type="component" value="Unassembled WGS sequence"/>
</dbReference>
<dbReference type="PROSITE" id="PS00893">
    <property type="entry name" value="NUDIX_BOX"/>
    <property type="match status" value="1"/>
</dbReference>
<dbReference type="PANTHER" id="PTHR43046:SF12">
    <property type="entry name" value="GDP-MANNOSE MANNOSYL HYDROLASE"/>
    <property type="match status" value="1"/>
</dbReference>
<accession>A0A3L9DWY9</accession>
<dbReference type="InterPro" id="IPR020476">
    <property type="entry name" value="Nudix_hydrolase"/>
</dbReference>
<keyword evidence="2 4" id="KW-0378">Hydrolase</keyword>
<comment type="caution">
    <text evidence="6">The sequence shown here is derived from an EMBL/GenBank/DDBJ whole genome shotgun (WGS) entry which is preliminary data.</text>
</comment>
<dbReference type="InterPro" id="IPR020084">
    <property type="entry name" value="NUDIX_hydrolase_CS"/>
</dbReference>
<dbReference type="CDD" id="cd02883">
    <property type="entry name" value="NUDIX_Hydrolase"/>
    <property type="match status" value="1"/>
</dbReference>
<dbReference type="AlphaFoldDB" id="A0A3L9DWY9"/>
<evidence type="ECO:0000313" key="6">
    <source>
        <dbReference type="EMBL" id="RLY04427.1"/>
    </source>
</evidence>
<comment type="cofactor">
    <cofactor evidence="1">
        <name>Mg(2+)</name>
        <dbReference type="ChEBI" id="CHEBI:18420"/>
    </cofactor>
</comment>
<dbReference type="PRINTS" id="PR00502">
    <property type="entry name" value="NUDIXFAMILY"/>
</dbReference>
<reference evidence="6 7" key="1">
    <citation type="submission" date="2018-10" db="EMBL/GenBank/DDBJ databases">
        <title>Streptococcus hillyeri sp. nov., isolated from equine tracheal sample.</title>
        <authorList>
            <person name="Macfadyen A.C."/>
            <person name="Waller A."/>
            <person name="Paterson G.K."/>
        </authorList>
    </citation>
    <scope>NUCLEOTIDE SEQUENCE [LARGE SCALE GENOMIC DNA]</scope>
    <source>
        <strain evidence="6 7">28462</strain>
    </source>
</reference>
<evidence type="ECO:0000256" key="2">
    <source>
        <dbReference type="ARBA" id="ARBA00022801"/>
    </source>
</evidence>
<keyword evidence="3" id="KW-0460">Magnesium</keyword>
<name>A0A3L9DWY9_9STRE</name>
<dbReference type="SUPFAM" id="SSF55811">
    <property type="entry name" value="Nudix"/>
    <property type="match status" value="1"/>
</dbReference>
<dbReference type="InterPro" id="IPR000086">
    <property type="entry name" value="NUDIX_hydrolase_dom"/>
</dbReference>
<keyword evidence="7" id="KW-1185">Reference proteome</keyword>
<evidence type="ECO:0000256" key="1">
    <source>
        <dbReference type="ARBA" id="ARBA00001946"/>
    </source>
</evidence>
<dbReference type="Pfam" id="PF00293">
    <property type="entry name" value="NUDIX"/>
    <property type="match status" value="1"/>
</dbReference>
<feature type="domain" description="Nudix hydrolase" evidence="5">
    <location>
        <begin position="16"/>
        <end position="150"/>
    </location>
</feature>
<dbReference type="Gene3D" id="3.90.79.10">
    <property type="entry name" value="Nucleoside Triphosphate Pyrophosphohydrolase"/>
    <property type="match status" value="1"/>
</dbReference>
<dbReference type="EMBL" id="RCVM01000003">
    <property type="protein sequence ID" value="RLY04427.1"/>
    <property type="molecule type" value="Genomic_DNA"/>
</dbReference>
<evidence type="ECO:0000313" key="7">
    <source>
        <dbReference type="Proteomes" id="UP000279194"/>
    </source>
</evidence>
<evidence type="ECO:0000256" key="3">
    <source>
        <dbReference type="ARBA" id="ARBA00022842"/>
    </source>
</evidence>
<organism evidence="6 7">
    <name type="scientific">Streptococcus hillyeri</name>
    <dbReference type="NCBI Taxonomy" id="2282420"/>
    <lineage>
        <taxon>Bacteria</taxon>
        <taxon>Bacillati</taxon>
        <taxon>Bacillota</taxon>
        <taxon>Bacilli</taxon>
        <taxon>Lactobacillales</taxon>
        <taxon>Streptococcaceae</taxon>
        <taxon>Streptococcus</taxon>
    </lineage>
</organism>
<protein>
    <submittedName>
        <fullName evidence="6">NUDIX hydrolase</fullName>
    </submittedName>
</protein>
<dbReference type="InterPro" id="IPR015797">
    <property type="entry name" value="NUDIX_hydrolase-like_dom_sf"/>
</dbReference>
<evidence type="ECO:0000259" key="5">
    <source>
        <dbReference type="PROSITE" id="PS51462"/>
    </source>
</evidence>
<comment type="similarity">
    <text evidence="4">Belongs to the Nudix hydrolase family.</text>
</comment>
<dbReference type="OrthoDB" id="9804563at2"/>
<sequence length="166" mass="19482">MIKTYQIGDSDFQVARQRQAVRVLVLTPDEKVLVMTYGKYDFSVLPGGGLEDGETFEQACRREILEETGYQCTWLSQLCQIDDYRKDEQLLQIHHGFVAMVSEKKLAQHFDENETSDKVYLETLTLEELVKRFSVQQPHTEQQSLLRQRDRIILQEALTYLHQVRK</sequence>
<gene>
    <name evidence="6" type="ORF">EAF07_03020</name>
</gene>
<dbReference type="PROSITE" id="PS51462">
    <property type="entry name" value="NUDIX"/>
    <property type="match status" value="1"/>
</dbReference>
<evidence type="ECO:0000256" key="4">
    <source>
        <dbReference type="RuleBase" id="RU003476"/>
    </source>
</evidence>
<dbReference type="RefSeq" id="WP_121834809.1">
    <property type="nucleotide sequence ID" value="NZ_CP163513.1"/>
</dbReference>
<dbReference type="PANTHER" id="PTHR43046">
    <property type="entry name" value="GDP-MANNOSE MANNOSYL HYDROLASE"/>
    <property type="match status" value="1"/>
</dbReference>
<proteinExistence type="inferred from homology"/>
<dbReference type="GO" id="GO:0016787">
    <property type="term" value="F:hydrolase activity"/>
    <property type="evidence" value="ECO:0007669"/>
    <property type="project" value="UniProtKB-KW"/>
</dbReference>